<proteinExistence type="predicted"/>
<dbReference type="RefSeq" id="XP_012652369.1">
    <property type="nucleotide sequence ID" value="XM_012796915.1"/>
</dbReference>
<evidence type="ECO:0000313" key="4">
    <source>
        <dbReference type="Proteomes" id="UP000009168"/>
    </source>
</evidence>
<dbReference type="GeneID" id="24438229"/>
<dbReference type="GO" id="GO:0045345">
    <property type="term" value="P:positive regulation of MHC class I biosynthetic process"/>
    <property type="evidence" value="ECO:0007669"/>
    <property type="project" value="TreeGrafter"/>
</dbReference>
<organism evidence="3 4">
    <name type="scientific">Tetrahymena thermophila (strain SB210)</name>
    <dbReference type="NCBI Taxonomy" id="312017"/>
    <lineage>
        <taxon>Eukaryota</taxon>
        <taxon>Sar</taxon>
        <taxon>Alveolata</taxon>
        <taxon>Ciliophora</taxon>
        <taxon>Intramacronucleata</taxon>
        <taxon>Oligohymenophorea</taxon>
        <taxon>Hymenostomatida</taxon>
        <taxon>Tetrahymenina</taxon>
        <taxon>Tetrahymenidae</taxon>
        <taxon>Tetrahymena</taxon>
    </lineage>
</organism>
<keyword evidence="3" id="KW-0418">Kinase</keyword>
<keyword evidence="4" id="KW-1185">Reference proteome</keyword>
<reference evidence="4" key="1">
    <citation type="journal article" date="2006" name="PLoS Biol.">
        <title>Macronuclear genome sequence of the ciliate Tetrahymena thermophila, a model eukaryote.</title>
        <authorList>
            <person name="Eisen J.A."/>
            <person name="Coyne R.S."/>
            <person name="Wu M."/>
            <person name="Wu D."/>
            <person name="Thiagarajan M."/>
            <person name="Wortman J.R."/>
            <person name="Badger J.H."/>
            <person name="Ren Q."/>
            <person name="Amedeo P."/>
            <person name="Jones K.M."/>
            <person name="Tallon L.J."/>
            <person name="Delcher A.L."/>
            <person name="Salzberg S.L."/>
            <person name="Silva J.C."/>
            <person name="Haas B.J."/>
            <person name="Majoros W.H."/>
            <person name="Farzad M."/>
            <person name="Carlton J.M."/>
            <person name="Smith R.K. Jr."/>
            <person name="Garg J."/>
            <person name="Pearlman R.E."/>
            <person name="Karrer K.M."/>
            <person name="Sun L."/>
            <person name="Manning G."/>
            <person name="Elde N.C."/>
            <person name="Turkewitz A.P."/>
            <person name="Asai D.J."/>
            <person name="Wilkes D.E."/>
            <person name="Wang Y."/>
            <person name="Cai H."/>
            <person name="Collins K."/>
            <person name="Stewart B.A."/>
            <person name="Lee S.R."/>
            <person name="Wilamowska K."/>
            <person name="Weinberg Z."/>
            <person name="Ruzzo W.L."/>
            <person name="Wloga D."/>
            <person name="Gaertig J."/>
            <person name="Frankel J."/>
            <person name="Tsao C.-C."/>
            <person name="Gorovsky M.A."/>
            <person name="Keeling P.J."/>
            <person name="Waller R.F."/>
            <person name="Patron N.J."/>
            <person name="Cherry J.M."/>
            <person name="Stover N.A."/>
            <person name="Krieger C.J."/>
            <person name="del Toro C."/>
            <person name="Ryder H.F."/>
            <person name="Williamson S.C."/>
            <person name="Barbeau R.A."/>
            <person name="Hamilton E.P."/>
            <person name="Orias E."/>
        </authorList>
    </citation>
    <scope>NUCLEOTIDE SEQUENCE [LARGE SCALE GENOMIC DNA]</scope>
    <source>
        <strain evidence="4">SB210</strain>
    </source>
</reference>
<dbReference type="GO" id="GO:0016301">
    <property type="term" value="F:kinase activity"/>
    <property type="evidence" value="ECO:0007669"/>
    <property type="project" value="UniProtKB-KW"/>
</dbReference>
<dbReference type="KEGG" id="tet:TTHERM_000293349"/>
<dbReference type="PANTHER" id="PTHR47189">
    <property type="entry name" value="MHC CLASS II TRANSACTIVATOR"/>
    <property type="match status" value="1"/>
</dbReference>
<dbReference type="EMBL" id="GG662740">
    <property type="protein sequence ID" value="EWS75131.1"/>
    <property type="molecule type" value="Genomic_DNA"/>
</dbReference>
<evidence type="ECO:0000256" key="2">
    <source>
        <dbReference type="ARBA" id="ARBA00022737"/>
    </source>
</evidence>
<protein>
    <submittedName>
        <fullName evidence="3">Kinase domain protein</fullName>
    </submittedName>
</protein>
<dbReference type="AlphaFoldDB" id="W7XJ20"/>
<dbReference type="PANTHER" id="PTHR47189:SF1">
    <property type="entry name" value="MHC CLASS II TRANSACTIVATOR"/>
    <property type="match status" value="1"/>
</dbReference>
<dbReference type="Gene3D" id="3.80.10.10">
    <property type="entry name" value="Ribonuclease Inhibitor"/>
    <property type="match status" value="2"/>
</dbReference>
<gene>
    <name evidence="3" type="ORF">TTHERM_000293349</name>
</gene>
<dbReference type="Proteomes" id="UP000009168">
    <property type="component" value="Unassembled WGS sequence"/>
</dbReference>
<keyword evidence="1" id="KW-0433">Leucine-rich repeat</keyword>
<dbReference type="GO" id="GO:0045348">
    <property type="term" value="P:positive regulation of MHC class II biosynthetic process"/>
    <property type="evidence" value="ECO:0007669"/>
    <property type="project" value="TreeGrafter"/>
</dbReference>
<dbReference type="InParanoid" id="W7XJ20"/>
<evidence type="ECO:0000256" key="1">
    <source>
        <dbReference type="ARBA" id="ARBA00022614"/>
    </source>
</evidence>
<evidence type="ECO:0000313" key="3">
    <source>
        <dbReference type="EMBL" id="EWS75131.1"/>
    </source>
</evidence>
<keyword evidence="3" id="KW-0808">Transferase</keyword>
<keyword evidence="2" id="KW-0677">Repeat</keyword>
<name>W7XJ20_TETTS</name>
<dbReference type="InterPro" id="IPR032675">
    <property type="entry name" value="LRR_dom_sf"/>
</dbReference>
<accession>W7XJ20</accession>
<dbReference type="SUPFAM" id="SSF52047">
    <property type="entry name" value="RNI-like"/>
    <property type="match status" value="1"/>
</dbReference>
<dbReference type="GO" id="GO:0045944">
    <property type="term" value="P:positive regulation of transcription by RNA polymerase II"/>
    <property type="evidence" value="ECO:0007669"/>
    <property type="project" value="TreeGrafter"/>
</dbReference>
<sequence>MKQILSLGIGKSKGIDGAKKLGQDILRNTKIEDLQLEISEGNFVGMQGIKEIGKSLLQCKEIKKYSLEIQDKNQLQSYSSLCIFYLLSSIPTLDKLQEIKIIVQSKELQQNEFLEVSQALKKCVVLRSLTLILGNQMHIDDNPLQQIIETVSQLSFLKEFTIEILNDNQYSKKVCYYLENALNSCSKITNLSISFGIGNYIENEGLKQLSRGLEKLGILKKLYLRIGQENQIDHVGIKFFAESLSKCYHLILLDLTIVRNEIGSEGAKYLGQGLKFCRHLQRLYLTIGNGCNIGVDGMEGIGNGLKNLKHLNFLDLIIGIQNKVEKLGIIKLAKRLNKCQKLMIVYFLFRLSPDSQLFIDIMHKSKRLTYIKNQS</sequence>